<gene>
    <name evidence="1" type="ORF">H7K45_06815</name>
</gene>
<proteinExistence type="predicted"/>
<dbReference type="PANTHER" id="PTHR39683:SF4">
    <property type="entry name" value="COENZYME Q-BINDING PROTEIN COQ10 START DOMAIN-CONTAINING PROTEIN"/>
    <property type="match status" value="1"/>
</dbReference>
<evidence type="ECO:0000313" key="1">
    <source>
        <dbReference type="EMBL" id="MCV7420245.1"/>
    </source>
</evidence>
<dbReference type="Pfam" id="PF10604">
    <property type="entry name" value="Polyketide_cyc2"/>
    <property type="match status" value="1"/>
</dbReference>
<reference evidence="1" key="2">
    <citation type="journal article" date="2022" name="BMC Genomics">
        <title>Comparative genome analysis of mycobacteria focusing on tRNA and non-coding RNA.</title>
        <authorList>
            <person name="Behra P.R.K."/>
            <person name="Pettersson B.M.F."/>
            <person name="Ramesh M."/>
            <person name="Das S."/>
            <person name="Dasgupta S."/>
            <person name="Kirsebom L.A."/>
        </authorList>
    </citation>
    <scope>NUCLEOTIDE SEQUENCE</scope>
    <source>
        <strain evidence="1">DSM 44838</strain>
    </source>
</reference>
<keyword evidence="2" id="KW-1185">Reference proteome</keyword>
<name>A0A9X3BSN1_9MYCO</name>
<dbReference type="Gene3D" id="3.30.530.20">
    <property type="match status" value="1"/>
</dbReference>
<dbReference type="AlphaFoldDB" id="A0A9X3BSN1"/>
<reference evidence="1" key="1">
    <citation type="submission" date="2020-07" db="EMBL/GenBank/DDBJ databases">
        <authorList>
            <person name="Pettersson B.M.F."/>
            <person name="Behra P.R.K."/>
            <person name="Ramesh M."/>
            <person name="Das S."/>
            <person name="Dasgupta S."/>
            <person name="Kirsebom L.A."/>
        </authorList>
    </citation>
    <scope>NUCLEOTIDE SEQUENCE</scope>
    <source>
        <strain evidence="1">DSM 44838</strain>
    </source>
</reference>
<organism evidence="1 2">
    <name type="scientific">Mycobacterium yunnanensis</name>
    <dbReference type="NCBI Taxonomy" id="368477"/>
    <lineage>
        <taxon>Bacteria</taxon>
        <taxon>Bacillati</taxon>
        <taxon>Actinomycetota</taxon>
        <taxon>Actinomycetes</taxon>
        <taxon>Mycobacteriales</taxon>
        <taxon>Mycobacteriaceae</taxon>
        <taxon>Mycobacterium</taxon>
    </lineage>
</organism>
<dbReference type="InterPro" id="IPR019587">
    <property type="entry name" value="Polyketide_cyclase/dehydratase"/>
</dbReference>
<dbReference type="PANTHER" id="PTHR39683">
    <property type="entry name" value="CONSERVED PROTEIN TB16.3"/>
    <property type="match status" value="1"/>
</dbReference>
<dbReference type="Proteomes" id="UP001141629">
    <property type="component" value="Unassembled WGS sequence"/>
</dbReference>
<protein>
    <submittedName>
        <fullName evidence="1">SRPBCC family protein</fullName>
    </submittedName>
</protein>
<dbReference type="CDD" id="cd07819">
    <property type="entry name" value="SRPBCC_2"/>
    <property type="match status" value="1"/>
</dbReference>
<accession>A0A9X3BSN1</accession>
<sequence>MAVNESREITIEATPEEILDVLFDIETLPEWSPAHQEVEVLERDADGHPKRTRQVVKIVGVTDEQELAHTVHPDGVAWTLVSSQQQRSQEARYTLTPVGEDSTHVRFDITVDPTVPLPSFLIKRGAKGLLDTATKGLRDRVRKVKRG</sequence>
<evidence type="ECO:0000313" key="2">
    <source>
        <dbReference type="Proteomes" id="UP001141629"/>
    </source>
</evidence>
<dbReference type="SUPFAM" id="SSF55961">
    <property type="entry name" value="Bet v1-like"/>
    <property type="match status" value="1"/>
</dbReference>
<dbReference type="InterPro" id="IPR023393">
    <property type="entry name" value="START-like_dom_sf"/>
</dbReference>
<comment type="caution">
    <text evidence="1">The sequence shown here is derived from an EMBL/GenBank/DDBJ whole genome shotgun (WGS) entry which is preliminary data.</text>
</comment>
<dbReference type="RefSeq" id="WP_263995021.1">
    <property type="nucleotide sequence ID" value="NZ_JACKVK010000004.1"/>
</dbReference>
<dbReference type="EMBL" id="JACKVK010000004">
    <property type="protein sequence ID" value="MCV7420245.1"/>
    <property type="molecule type" value="Genomic_DNA"/>
</dbReference>